<evidence type="ECO:0000256" key="1">
    <source>
        <dbReference type="ARBA" id="ARBA00004651"/>
    </source>
</evidence>
<feature type="transmembrane region" description="Helical" evidence="6">
    <location>
        <begin position="775"/>
        <end position="798"/>
    </location>
</feature>
<dbReference type="PANTHER" id="PTHR30572">
    <property type="entry name" value="MEMBRANE COMPONENT OF TRANSPORTER-RELATED"/>
    <property type="match status" value="1"/>
</dbReference>
<comment type="subcellular location">
    <subcellularLocation>
        <location evidence="1">Cell membrane</location>
        <topology evidence="1">Multi-pass membrane protein</topology>
    </subcellularLocation>
</comment>
<dbReference type="AlphaFoldDB" id="R6CFG1"/>
<dbReference type="GO" id="GO:0005886">
    <property type="term" value="C:plasma membrane"/>
    <property type="evidence" value="ECO:0007669"/>
    <property type="project" value="UniProtKB-SubCell"/>
</dbReference>
<feature type="transmembrane region" description="Helical" evidence="6">
    <location>
        <begin position="349"/>
        <end position="373"/>
    </location>
</feature>
<dbReference type="Pfam" id="PF12704">
    <property type="entry name" value="MacB_PCD"/>
    <property type="match status" value="2"/>
</dbReference>
<proteinExistence type="predicted"/>
<evidence type="ECO:0000256" key="3">
    <source>
        <dbReference type="ARBA" id="ARBA00022692"/>
    </source>
</evidence>
<dbReference type="InterPro" id="IPR003838">
    <property type="entry name" value="ABC3_permease_C"/>
</dbReference>
<dbReference type="EMBL" id="CBCJ010000033">
    <property type="protein sequence ID" value="CDA70196.1"/>
    <property type="molecule type" value="Genomic_DNA"/>
</dbReference>
<feature type="domain" description="ABC3 transporter permease C-terminal" evidence="7">
    <location>
        <begin position="306"/>
        <end position="420"/>
    </location>
</feature>
<gene>
    <name evidence="9" type="ORF">BN509_01346</name>
</gene>
<feature type="transmembrane region" description="Helical" evidence="6">
    <location>
        <begin position="39"/>
        <end position="61"/>
    </location>
</feature>
<feature type="transmembrane region" description="Helical" evidence="6">
    <location>
        <begin position="690"/>
        <end position="709"/>
    </location>
</feature>
<feature type="transmembrane region" description="Helical" evidence="6">
    <location>
        <begin position="302"/>
        <end position="328"/>
    </location>
</feature>
<keyword evidence="3 6" id="KW-0812">Transmembrane</keyword>
<sequence>MKRRYTESVSGCAFLLSFNPCQTMKRALQNLFRKGEGNLIKILCLGVGMAIGLVMLAEVIFERSYDNFIPHLEDTYIIQENYKQQGSDWLNHSSVSGAIAPGIKRYCPEVEAATRFTILNEDLLLTTEDQRIIKGNAYLCDSSFFDVFPRKILMGEEPHSGLEKANNAYISAKLLKVLGNDILGKQLTWKVFPNFHITVAGVFEDFPENTHLPKIDIAVALPTIGQIMGDGRDNWLGNDRYSGYVRLHPGTDPKTLEPNIKHMLYTNAPMEELERSGSQFYLNLKPVNTIFLSSEYNRIMNIVFLAFAFIMLAVAVLNYILLVVSSVVKRAKSIATYRCYGAESKDIYRMILAESVLHCFIALILAILIIFGLQDFLQEQMGHSLQALFSPTALVLCLIVVIAIAIICGVMPGYIYTRIPVTYAYRRYTENKRQWKLGLLFVQFMLTTFFVCLLTVIGLQYQALTNYRTGFEYKNVLYVSLPGTQTVERERCIQELKRLPNVSGVTWGYQEMFMKCSGNNVYDPQSGKEYMNIADMYDVGSDYHKVFSIPVLEGSTFTTELGDSASQEVMVSRNFIKQMEKLAGWTGSPVGKQVFITEHQGPYTICGIYEEIHLGSQVAEDFDERPTVMFYNRHPNHLLYIRLKEMGPAQIKEVQDIVSRTMPSQEKHVYSLDLEMTNQYNMLLHVRNSILFVGLCILVIALIGLIAYIRDEVNRRRSEIAIRIIHGAQVKDVQLIFLKDILKIAIPAVLTGSIFAIIISTRLLELFATKISLTWYLFGGCVLAVLIIIFAISCSMILKAAHSNPINNLRTE</sequence>
<feature type="transmembrane region" description="Helical" evidence="6">
    <location>
        <begin position="437"/>
        <end position="459"/>
    </location>
</feature>
<evidence type="ECO:0000259" key="7">
    <source>
        <dbReference type="Pfam" id="PF02687"/>
    </source>
</evidence>
<dbReference type="GO" id="GO:0022857">
    <property type="term" value="F:transmembrane transporter activity"/>
    <property type="evidence" value="ECO:0007669"/>
    <property type="project" value="TreeGrafter"/>
</dbReference>
<name>R6CFG1_9BACT</name>
<feature type="domain" description="ABC3 transporter permease C-terminal" evidence="7">
    <location>
        <begin position="692"/>
        <end position="805"/>
    </location>
</feature>
<evidence type="ECO:0000256" key="4">
    <source>
        <dbReference type="ARBA" id="ARBA00022989"/>
    </source>
</evidence>
<organism evidence="9 10">
    <name type="scientific">Phocaeicola coprocola CAG:162</name>
    <dbReference type="NCBI Taxonomy" id="1263040"/>
    <lineage>
        <taxon>Bacteria</taxon>
        <taxon>Pseudomonadati</taxon>
        <taxon>Bacteroidota</taxon>
        <taxon>Bacteroidia</taxon>
        <taxon>Bacteroidales</taxon>
        <taxon>Bacteroidaceae</taxon>
        <taxon>Phocaeicola</taxon>
    </lineage>
</organism>
<evidence type="ECO:0000256" key="6">
    <source>
        <dbReference type="SAM" id="Phobius"/>
    </source>
</evidence>
<accession>R6CFG1</accession>
<comment type="caution">
    <text evidence="9">The sequence shown here is derived from an EMBL/GenBank/DDBJ whole genome shotgun (WGS) entry which is preliminary data.</text>
</comment>
<keyword evidence="2" id="KW-1003">Cell membrane</keyword>
<evidence type="ECO:0000313" key="10">
    <source>
        <dbReference type="Proteomes" id="UP000018362"/>
    </source>
</evidence>
<protein>
    <submittedName>
        <fullName evidence="9">Putative ATP synthase F0 A subunit</fullName>
    </submittedName>
</protein>
<keyword evidence="4 6" id="KW-1133">Transmembrane helix</keyword>
<feature type="transmembrane region" description="Helical" evidence="6">
    <location>
        <begin position="741"/>
        <end position="763"/>
    </location>
</feature>
<dbReference type="InterPro" id="IPR050250">
    <property type="entry name" value="Macrolide_Exporter_MacB"/>
</dbReference>
<reference evidence="9" key="1">
    <citation type="submission" date="2012-11" db="EMBL/GenBank/DDBJ databases">
        <title>Dependencies among metagenomic species, viruses, plasmids and units of genetic variation.</title>
        <authorList>
            <person name="Nielsen H.B."/>
            <person name="Almeida M."/>
            <person name="Juncker A.S."/>
            <person name="Rasmussen S."/>
            <person name="Li J."/>
            <person name="Sunagawa S."/>
            <person name="Plichta D."/>
            <person name="Gautier L."/>
            <person name="Le Chatelier E."/>
            <person name="Peletier E."/>
            <person name="Bonde I."/>
            <person name="Nielsen T."/>
            <person name="Manichanh C."/>
            <person name="Arumugam M."/>
            <person name="Batto J."/>
            <person name="Santos M.B.Q.D."/>
            <person name="Blom N."/>
            <person name="Borruel N."/>
            <person name="Burgdorf K.S."/>
            <person name="Boumezbeur F."/>
            <person name="Casellas F."/>
            <person name="Dore J."/>
            <person name="Guarner F."/>
            <person name="Hansen T."/>
            <person name="Hildebrand F."/>
            <person name="Kaas R.S."/>
            <person name="Kennedy S."/>
            <person name="Kristiansen K."/>
            <person name="Kultima J.R."/>
            <person name="Leonard P."/>
            <person name="Levenez F."/>
            <person name="Lund O."/>
            <person name="Moumen B."/>
            <person name="Le Paslier D."/>
            <person name="Pons N."/>
            <person name="Pedersen O."/>
            <person name="Prifti E."/>
            <person name="Qin J."/>
            <person name="Raes J."/>
            <person name="Tap J."/>
            <person name="Tims S."/>
            <person name="Ussery D.W."/>
            <person name="Yamada T."/>
            <person name="MetaHit consortium"/>
            <person name="Renault P."/>
            <person name="Sicheritz-Ponten T."/>
            <person name="Bork P."/>
            <person name="Wang J."/>
            <person name="Brunak S."/>
            <person name="Ehrlich S.D."/>
        </authorList>
    </citation>
    <scope>NUCLEOTIDE SEQUENCE [LARGE SCALE GENOMIC DNA]</scope>
</reference>
<dbReference type="Pfam" id="PF02687">
    <property type="entry name" value="FtsX"/>
    <property type="match status" value="2"/>
</dbReference>
<dbReference type="Proteomes" id="UP000018362">
    <property type="component" value="Unassembled WGS sequence"/>
</dbReference>
<feature type="transmembrane region" description="Helical" evidence="6">
    <location>
        <begin position="393"/>
        <end position="416"/>
    </location>
</feature>
<feature type="domain" description="MacB-like periplasmic core" evidence="8">
    <location>
        <begin position="453"/>
        <end position="645"/>
    </location>
</feature>
<evidence type="ECO:0000313" key="9">
    <source>
        <dbReference type="EMBL" id="CDA70196.1"/>
    </source>
</evidence>
<evidence type="ECO:0000259" key="8">
    <source>
        <dbReference type="Pfam" id="PF12704"/>
    </source>
</evidence>
<feature type="domain" description="MacB-like periplasmic core" evidence="8">
    <location>
        <begin position="43"/>
        <end position="261"/>
    </location>
</feature>
<dbReference type="InterPro" id="IPR025857">
    <property type="entry name" value="MacB_PCD"/>
</dbReference>
<keyword evidence="5 6" id="KW-0472">Membrane</keyword>
<evidence type="ECO:0000256" key="5">
    <source>
        <dbReference type="ARBA" id="ARBA00023136"/>
    </source>
</evidence>
<dbReference type="PANTHER" id="PTHR30572:SF18">
    <property type="entry name" value="ABC-TYPE MACROLIDE FAMILY EXPORT SYSTEM PERMEASE COMPONENT 2"/>
    <property type="match status" value="1"/>
</dbReference>
<evidence type="ECO:0000256" key="2">
    <source>
        <dbReference type="ARBA" id="ARBA00022475"/>
    </source>
</evidence>